<dbReference type="AlphaFoldDB" id="A0A6J6SUM6"/>
<keyword evidence="1" id="KW-0472">Membrane</keyword>
<proteinExistence type="predicted"/>
<name>A0A6J6SUM6_9ZZZZ</name>
<evidence type="ECO:0000256" key="1">
    <source>
        <dbReference type="SAM" id="Phobius"/>
    </source>
</evidence>
<dbReference type="Gene3D" id="1.50.10.20">
    <property type="match status" value="2"/>
</dbReference>
<feature type="transmembrane region" description="Helical" evidence="1">
    <location>
        <begin position="54"/>
        <end position="75"/>
    </location>
</feature>
<organism evidence="2">
    <name type="scientific">freshwater metagenome</name>
    <dbReference type="NCBI Taxonomy" id="449393"/>
    <lineage>
        <taxon>unclassified sequences</taxon>
        <taxon>metagenomes</taxon>
        <taxon>ecological metagenomes</taxon>
    </lineage>
</organism>
<gene>
    <name evidence="2" type="ORF">UFOPK2786_00633</name>
</gene>
<protein>
    <submittedName>
        <fullName evidence="2">Unannotated protein</fullName>
    </submittedName>
</protein>
<accession>A0A6J6SUM6</accession>
<keyword evidence="1" id="KW-0812">Transmembrane</keyword>
<reference evidence="2" key="1">
    <citation type="submission" date="2020-05" db="EMBL/GenBank/DDBJ databases">
        <authorList>
            <person name="Chiriac C."/>
            <person name="Salcher M."/>
            <person name="Ghai R."/>
            <person name="Kavagutti S V."/>
        </authorList>
    </citation>
    <scope>NUCLEOTIDE SEQUENCE</scope>
</reference>
<keyword evidence="1" id="KW-1133">Transmembrane helix</keyword>
<dbReference type="SUPFAM" id="SSF48239">
    <property type="entry name" value="Terpenoid cyclases/Protein prenyltransferases"/>
    <property type="match status" value="1"/>
</dbReference>
<dbReference type="InterPro" id="IPR008930">
    <property type="entry name" value="Terpenoid_cyclase/PrenylTrfase"/>
</dbReference>
<sequence>MTTRPTITIAAVAAAAALALVSVGQTPALAAPSVTTGLYGSADPTYDGVFRQAVAMIGLAAVGVAPSAPAVTWLLDQQCADGSFQAYRANLATPCGPSDPVNSTGPDTNSTAAAIAALMALDDAGKAPAGTLTRIVSAADRAGAWLGKQQLKDGGWPFFPGGTSDANSTGLSLAAVMTQAPNFQVPAYVAGAKFLGTLVAPCTSADGGGLSYQKGSKPDGAASSQGMLGLTAAVPVSGPKKLAGSPACSRSTTQKVASYLSKKIMAKGALDSSFGTGPDYTSTASTVVSLVAAGYGKPAVSKATATLAANARAFTTTKDGAADPAALGLLLMVSEATGKNPRAFGGINLVTALQGSQR</sequence>
<dbReference type="EMBL" id="CAEZYW010000075">
    <property type="protein sequence ID" value="CAB4738415.1"/>
    <property type="molecule type" value="Genomic_DNA"/>
</dbReference>
<evidence type="ECO:0000313" key="2">
    <source>
        <dbReference type="EMBL" id="CAB4738415.1"/>
    </source>
</evidence>